<dbReference type="EMBL" id="FCOK02000045">
    <property type="protein sequence ID" value="SAL53266.1"/>
    <property type="molecule type" value="Genomic_DNA"/>
</dbReference>
<name>A0A158I9K0_9BURK</name>
<keyword evidence="2" id="KW-0488">Methylation</keyword>
<keyword evidence="6" id="KW-0812">Transmembrane</keyword>
<dbReference type="CDD" id="cd19410">
    <property type="entry name" value="HK9-like_sensor"/>
    <property type="match status" value="1"/>
</dbReference>
<keyword evidence="6" id="KW-0472">Membrane</keyword>
<dbReference type="PROSITE" id="PS50885">
    <property type="entry name" value="HAMP"/>
    <property type="match status" value="1"/>
</dbReference>
<keyword evidence="4" id="KW-0807">Transducer</keyword>
<feature type="domain" description="HAMP" evidence="8">
    <location>
        <begin position="225"/>
        <end position="266"/>
    </location>
</feature>
<keyword evidence="5" id="KW-0175">Coiled coil</keyword>
<evidence type="ECO:0000259" key="7">
    <source>
        <dbReference type="PROSITE" id="PS50111"/>
    </source>
</evidence>
<dbReference type="Gene3D" id="1.10.287.950">
    <property type="entry name" value="Methyl-accepting chemotaxis protein"/>
    <property type="match status" value="1"/>
</dbReference>
<feature type="coiled-coil region" evidence="5">
    <location>
        <begin position="290"/>
        <end position="327"/>
    </location>
</feature>
<dbReference type="Pfam" id="PF00015">
    <property type="entry name" value="MCPsignal"/>
    <property type="match status" value="1"/>
</dbReference>
<reference evidence="9 10" key="1">
    <citation type="submission" date="2016-01" db="EMBL/GenBank/DDBJ databases">
        <authorList>
            <person name="Oliw E.H."/>
        </authorList>
    </citation>
    <scope>NUCLEOTIDE SEQUENCE [LARGE SCALE GENOMIC DNA]</scope>
    <source>
        <strain evidence="9">LMG 27134</strain>
    </source>
</reference>
<evidence type="ECO:0000256" key="4">
    <source>
        <dbReference type="PROSITE-ProRule" id="PRU00284"/>
    </source>
</evidence>
<evidence type="ECO:0000256" key="3">
    <source>
        <dbReference type="ARBA" id="ARBA00029447"/>
    </source>
</evidence>
<gene>
    <name evidence="9" type="ORF">AWB69_05575</name>
</gene>
<feature type="transmembrane region" description="Helical" evidence="6">
    <location>
        <begin position="189"/>
        <end position="209"/>
    </location>
</feature>
<proteinExistence type="inferred from homology"/>
<dbReference type="PANTHER" id="PTHR43531:SF14">
    <property type="entry name" value="METHYL-ACCEPTING CHEMOTAXIS PROTEIN I-RELATED"/>
    <property type="match status" value="1"/>
</dbReference>
<dbReference type="AlphaFoldDB" id="A0A158I9K0"/>
<dbReference type="PRINTS" id="PR00260">
    <property type="entry name" value="CHEMTRNSDUCR"/>
</dbReference>
<evidence type="ECO:0000313" key="10">
    <source>
        <dbReference type="Proteomes" id="UP000054683"/>
    </source>
</evidence>
<evidence type="ECO:0000313" key="9">
    <source>
        <dbReference type="EMBL" id="SAL53266.1"/>
    </source>
</evidence>
<dbReference type="InterPro" id="IPR051310">
    <property type="entry name" value="MCP_chemotaxis"/>
</dbReference>
<dbReference type="CDD" id="cd11386">
    <property type="entry name" value="MCP_signal"/>
    <property type="match status" value="1"/>
</dbReference>
<dbReference type="GO" id="GO:0007165">
    <property type="term" value="P:signal transduction"/>
    <property type="evidence" value="ECO:0007669"/>
    <property type="project" value="UniProtKB-KW"/>
</dbReference>
<sequence length="548" mass="58708">MRMTVGRKLAATFGAVVVVSLIGNTISIINFLRLNHANGWNVRSYQVLRTSDDMLTNMIKMDASVREFVASGTERVLQPYKAGSDQFAKSLKLSRSLTADNPDQQQRLNTLSEMRTKISEIDEKLIGLRREVTAGEQPWNALTDYFRQGNDKQFMDRYRAVAAQFDSAEQAQLDRRADEVAAMTWATELALAVAGVMTVLLAIVLGSLITRGIMRSLGGEPVDAAEVAARIAEGNLAIAVPVAPDDRGSLMASLESMRRQLRTIVAGIQSSAESMKISAREIAQGNRDLSERTEEQAASLEQTAASMEELTSTVRQNTENAKQANALAGDACAVAMRGGEAVHQVVETMQSISRSSDRVAAIISVIEGIAFQTNILALNAAVEAARAGDQGRGFAVVASEVRTLAQRSATAAKEIKELITQSVERVAEGSEQVERAGSTMHDIVKSVRQVTDIMGEITAASEEQGTGIEQVNDAVSQMDEVTQQNAALVEQASAAAQAMSEQATALRDAVSVFKIEETATSGSGQFDQRPSLVAGLRSLQPQAGDATG</sequence>
<dbReference type="PROSITE" id="PS50111">
    <property type="entry name" value="CHEMOTAXIS_TRANSDUC_2"/>
    <property type="match status" value="1"/>
</dbReference>
<dbReference type="InterPro" id="IPR007891">
    <property type="entry name" value="CHASE3"/>
</dbReference>
<dbReference type="InterPro" id="IPR003660">
    <property type="entry name" value="HAMP_dom"/>
</dbReference>
<accession>A0A158I9K0</accession>
<feature type="domain" description="Methyl-accepting transducer" evidence="7">
    <location>
        <begin position="271"/>
        <end position="500"/>
    </location>
</feature>
<evidence type="ECO:0000256" key="2">
    <source>
        <dbReference type="ARBA" id="ARBA00022481"/>
    </source>
</evidence>
<keyword evidence="6" id="KW-1133">Transmembrane helix</keyword>
<dbReference type="SUPFAM" id="SSF58104">
    <property type="entry name" value="Methyl-accepting chemotaxis protein (MCP) signaling domain"/>
    <property type="match status" value="1"/>
</dbReference>
<dbReference type="SMART" id="SM00283">
    <property type="entry name" value="MA"/>
    <property type="match status" value="1"/>
</dbReference>
<dbReference type="Pfam" id="PF05227">
    <property type="entry name" value="CHASE3"/>
    <property type="match status" value="1"/>
</dbReference>
<dbReference type="InterPro" id="IPR004090">
    <property type="entry name" value="Chemotax_Me-accpt_rcpt"/>
</dbReference>
<comment type="similarity">
    <text evidence="3">Belongs to the methyl-accepting chemotaxis (MCP) protein family.</text>
</comment>
<comment type="subcellular location">
    <subcellularLocation>
        <location evidence="1">Membrane</location>
    </subcellularLocation>
</comment>
<dbReference type="GO" id="GO:0004888">
    <property type="term" value="F:transmembrane signaling receptor activity"/>
    <property type="evidence" value="ECO:0007669"/>
    <property type="project" value="InterPro"/>
</dbReference>
<dbReference type="GO" id="GO:0006935">
    <property type="term" value="P:chemotaxis"/>
    <property type="evidence" value="ECO:0007669"/>
    <property type="project" value="InterPro"/>
</dbReference>
<evidence type="ECO:0000259" key="8">
    <source>
        <dbReference type="PROSITE" id="PS50885"/>
    </source>
</evidence>
<feature type="transmembrane region" description="Helical" evidence="6">
    <location>
        <begin position="12"/>
        <end position="32"/>
    </location>
</feature>
<protein>
    <submittedName>
        <fullName evidence="9">Methyl-accepting chemotaxis sensory transducer</fullName>
    </submittedName>
</protein>
<evidence type="ECO:0000256" key="5">
    <source>
        <dbReference type="SAM" id="Coils"/>
    </source>
</evidence>
<dbReference type="FunFam" id="1.10.287.950:FF:000001">
    <property type="entry name" value="Methyl-accepting chemotaxis sensory transducer"/>
    <property type="match status" value="1"/>
</dbReference>
<dbReference type="PANTHER" id="PTHR43531">
    <property type="entry name" value="PROTEIN ICFG"/>
    <property type="match status" value="1"/>
</dbReference>
<feature type="coiled-coil region" evidence="5">
    <location>
        <begin position="471"/>
        <end position="509"/>
    </location>
</feature>
<dbReference type="GO" id="GO:0005886">
    <property type="term" value="C:plasma membrane"/>
    <property type="evidence" value="ECO:0007669"/>
    <property type="project" value="TreeGrafter"/>
</dbReference>
<evidence type="ECO:0000256" key="6">
    <source>
        <dbReference type="SAM" id="Phobius"/>
    </source>
</evidence>
<organism evidence="9 10">
    <name type="scientific">Caballeronia udeis</name>
    <dbReference type="NCBI Taxonomy" id="1232866"/>
    <lineage>
        <taxon>Bacteria</taxon>
        <taxon>Pseudomonadati</taxon>
        <taxon>Pseudomonadota</taxon>
        <taxon>Betaproteobacteria</taxon>
        <taxon>Burkholderiales</taxon>
        <taxon>Burkholderiaceae</taxon>
        <taxon>Caballeronia</taxon>
    </lineage>
</organism>
<dbReference type="Proteomes" id="UP000054683">
    <property type="component" value="Unassembled WGS sequence"/>
</dbReference>
<evidence type="ECO:0000256" key="1">
    <source>
        <dbReference type="ARBA" id="ARBA00004370"/>
    </source>
</evidence>
<dbReference type="InterPro" id="IPR004089">
    <property type="entry name" value="MCPsignal_dom"/>
</dbReference>